<evidence type="ECO:0000256" key="1">
    <source>
        <dbReference type="ARBA" id="ARBA00004651"/>
    </source>
</evidence>
<dbReference type="AlphaFoldDB" id="A0AAJ2EQ70"/>
<dbReference type="Gene3D" id="1.20.1560.10">
    <property type="entry name" value="ABC transporter type 1, transmembrane domain"/>
    <property type="match status" value="1"/>
</dbReference>
<name>A0AAJ2EQ70_9HYPH</name>
<dbReference type="PROSITE" id="PS50929">
    <property type="entry name" value="ABC_TM1F"/>
    <property type="match status" value="1"/>
</dbReference>
<dbReference type="GO" id="GO:0005524">
    <property type="term" value="F:ATP binding"/>
    <property type="evidence" value="ECO:0007669"/>
    <property type="project" value="UniProtKB-KW"/>
</dbReference>
<gene>
    <name evidence="13" type="ORF">QE369_001078</name>
</gene>
<feature type="domain" description="ABC transmembrane type-1" evidence="12">
    <location>
        <begin position="143"/>
        <end position="421"/>
    </location>
</feature>
<evidence type="ECO:0000313" key="14">
    <source>
        <dbReference type="Proteomes" id="UP001255601"/>
    </source>
</evidence>
<dbReference type="InterPro" id="IPR027417">
    <property type="entry name" value="P-loop_NTPase"/>
</dbReference>
<evidence type="ECO:0000256" key="2">
    <source>
        <dbReference type="ARBA" id="ARBA00005417"/>
    </source>
</evidence>
<evidence type="ECO:0000259" key="11">
    <source>
        <dbReference type="PROSITE" id="PS50893"/>
    </source>
</evidence>
<evidence type="ECO:0000256" key="10">
    <source>
        <dbReference type="SAM" id="Phobius"/>
    </source>
</evidence>
<keyword evidence="9 10" id="KW-0472">Membrane</keyword>
<dbReference type="PROSITE" id="PS00211">
    <property type="entry name" value="ABC_TRANSPORTER_1"/>
    <property type="match status" value="1"/>
</dbReference>
<evidence type="ECO:0000256" key="8">
    <source>
        <dbReference type="ARBA" id="ARBA00022989"/>
    </source>
</evidence>
<organism evidence="13 14">
    <name type="scientific">Agrobacterium larrymoorei</name>
    <dbReference type="NCBI Taxonomy" id="160699"/>
    <lineage>
        <taxon>Bacteria</taxon>
        <taxon>Pseudomonadati</taxon>
        <taxon>Pseudomonadota</taxon>
        <taxon>Alphaproteobacteria</taxon>
        <taxon>Hyphomicrobiales</taxon>
        <taxon>Rhizobiaceae</taxon>
        <taxon>Rhizobium/Agrobacterium group</taxon>
        <taxon>Agrobacterium</taxon>
    </lineage>
</organism>
<keyword evidence="8 10" id="KW-1133">Transmembrane helix</keyword>
<comment type="similarity">
    <text evidence="2">Belongs to the ABC transporter superfamily.</text>
</comment>
<dbReference type="FunFam" id="3.40.50.300:FF:000299">
    <property type="entry name" value="ABC transporter ATP-binding protein/permease"/>
    <property type="match status" value="1"/>
</dbReference>
<evidence type="ECO:0000256" key="3">
    <source>
        <dbReference type="ARBA" id="ARBA00022448"/>
    </source>
</evidence>
<dbReference type="SUPFAM" id="SSF90123">
    <property type="entry name" value="ABC transporter transmembrane region"/>
    <property type="match status" value="1"/>
</dbReference>
<feature type="transmembrane region" description="Helical" evidence="10">
    <location>
        <begin position="140"/>
        <end position="165"/>
    </location>
</feature>
<keyword evidence="4" id="KW-1003">Cell membrane</keyword>
<dbReference type="InterPro" id="IPR017871">
    <property type="entry name" value="ABC_transporter-like_CS"/>
</dbReference>
<comment type="subcellular location">
    <subcellularLocation>
        <location evidence="1">Cell membrane</location>
        <topology evidence="1">Multi-pass membrane protein</topology>
    </subcellularLocation>
</comment>
<dbReference type="PANTHER" id="PTHR43394:SF1">
    <property type="entry name" value="ATP-BINDING CASSETTE SUB-FAMILY B MEMBER 10, MITOCHONDRIAL"/>
    <property type="match status" value="1"/>
</dbReference>
<evidence type="ECO:0000256" key="7">
    <source>
        <dbReference type="ARBA" id="ARBA00022840"/>
    </source>
</evidence>
<dbReference type="PROSITE" id="PS50893">
    <property type="entry name" value="ABC_TRANSPORTER_2"/>
    <property type="match status" value="1"/>
</dbReference>
<dbReference type="GO" id="GO:0015421">
    <property type="term" value="F:ABC-type oligopeptide transporter activity"/>
    <property type="evidence" value="ECO:0007669"/>
    <property type="project" value="TreeGrafter"/>
</dbReference>
<feature type="transmembrane region" description="Helical" evidence="10">
    <location>
        <begin position="279"/>
        <end position="300"/>
    </location>
</feature>
<dbReference type="GO" id="GO:0005886">
    <property type="term" value="C:plasma membrane"/>
    <property type="evidence" value="ECO:0007669"/>
    <property type="project" value="UniProtKB-SubCell"/>
</dbReference>
<dbReference type="Pfam" id="PF00664">
    <property type="entry name" value="ABC_membrane"/>
    <property type="match status" value="1"/>
</dbReference>
<evidence type="ECO:0000259" key="12">
    <source>
        <dbReference type="PROSITE" id="PS50929"/>
    </source>
</evidence>
<keyword evidence="6" id="KW-0547">Nucleotide-binding</keyword>
<dbReference type="Pfam" id="PF00005">
    <property type="entry name" value="ABC_tran"/>
    <property type="match status" value="1"/>
</dbReference>
<sequence>MTLDQTNLNPQTSSCHLLDVGEPAMAAMDRVGSKTPNPQLVSLALDDITPAMAPCVLLLSNGRGLAVRGVTADGVLETIGKDGPEHFRREAIAHAYVGSIISLSRPSENTSRAEAPPVASGTFDISMKTIFRDVIKSGRVIELFLVAILSNLFIFALPLFSMAIYDRIIPHRAYETLWALTLGLLIVLIIDLTSRLLRNRVHEAIAYKLNVKNQRELFSRILATDLDHAPKSASTISSALSAVEAACQLAPALLVGLLVDMPFVVLLFLHIAFTANWVVVVPIFATSIIVSASVVLHAAARRAYAATVKNNVQQTMLIEESVSGFATTKITTSQSSVFTNWYRMMGTLSKSSMSGRSSTNLSGQIANTVIQLNTVFALVIGVFMIASGYMTVGALVSAVMLSGRALSPIIAFVTGFMRMSSLVESLALARQLASLPPEQPGDPNFSMPSLKGAISLKSVEMRYPEAPAASLRNIDLQIQPGDKVAIIGRIGSGKSSLVKLLPRLHLPSDGNIVLEGHDIRQFSPDFLRKNIAYMPQDCDLFDASIRDNILKGIADVDERAFAEAVKVSGVQEIVATHPAGYDLQVGRGGRRLSGGERQAVCLARALVRNAPILALDEPTSAMDSQMEQAVVARLKPFIAGKTLIVATHRTPLLALVNRVIWLNNGTIVADGTPSDIIAQASRAA</sequence>
<dbReference type="InterPro" id="IPR003439">
    <property type="entry name" value="ABC_transporter-like_ATP-bd"/>
</dbReference>
<dbReference type="SUPFAM" id="SSF52540">
    <property type="entry name" value="P-loop containing nucleoside triphosphate hydrolases"/>
    <property type="match status" value="1"/>
</dbReference>
<dbReference type="EMBL" id="JAVIZC010000001">
    <property type="protein sequence ID" value="MDR6100900.1"/>
    <property type="molecule type" value="Genomic_DNA"/>
</dbReference>
<keyword evidence="3" id="KW-0813">Transport</keyword>
<feature type="transmembrane region" description="Helical" evidence="10">
    <location>
        <begin position="177"/>
        <end position="197"/>
    </location>
</feature>
<feature type="transmembrane region" description="Helical" evidence="10">
    <location>
        <begin position="252"/>
        <end position="273"/>
    </location>
</feature>
<accession>A0AAJ2EQ70</accession>
<keyword evidence="7 13" id="KW-0067">ATP-binding</keyword>
<feature type="domain" description="ABC transporter" evidence="11">
    <location>
        <begin position="454"/>
        <end position="684"/>
    </location>
</feature>
<keyword evidence="5 10" id="KW-0812">Transmembrane</keyword>
<evidence type="ECO:0000256" key="4">
    <source>
        <dbReference type="ARBA" id="ARBA00022475"/>
    </source>
</evidence>
<evidence type="ECO:0000313" key="13">
    <source>
        <dbReference type="EMBL" id="MDR6100900.1"/>
    </source>
</evidence>
<dbReference type="InterPro" id="IPR039421">
    <property type="entry name" value="Type_1_exporter"/>
</dbReference>
<reference evidence="13" key="1">
    <citation type="submission" date="2023-08" db="EMBL/GenBank/DDBJ databases">
        <title>Functional and genomic diversity of the sorghum phyllosphere microbiome.</title>
        <authorList>
            <person name="Shade A."/>
        </authorList>
    </citation>
    <scope>NUCLEOTIDE SEQUENCE</scope>
    <source>
        <strain evidence="13">SORGH_AS_0974</strain>
    </source>
</reference>
<protein>
    <submittedName>
        <fullName evidence="13">ATP-binding cassette subfamily C protein LapB</fullName>
    </submittedName>
</protein>
<evidence type="ECO:0000256" key="6">
    <source>
        <dbReference type="ARBA" id="ARBA00022741"/>
    </source>
</evidence>
<comment type="caution">
    <text evidence="13">The sequence shown here is derived from an EMBL/GenBank/DDBJ whole genome shotgun (WGS) entry which is preliminary data.</text>
</comment>
<dbReference type="GO" id="GO:0016887">
    <property type="term" value="F:ATP hydrolysis activity"/>
    <property type="evidence" value="ECO:0007669"/>
    <property type="project" value="InterPro"/>
</dbReference>
<dbReference type="InterPro" id="IPR011527">
    <property type="entry name" value="ABC1_TM_dom"/>
</dbReference>
<evidence type="ECO:0000256" key="5">
    <source>
        <dbReference type="ARBA" id="ARBA00022692"/>
    </source>
</evidence>
<dbReference type="Gene3D" id="3.40.50.300">
    <property type="entry name" value="P-loop containing nucleotide triphosphate hydrolases"/>
    <property type="match status" value="1"/>
</dbReference>
<feature type="transmembrane region" description="Helical" evidence="10">
    <location>
        <begin position="365"/>
        <end position="386"/>
    </location>
</feature>
<dbReference type="PANTHER" id="PTHR43394">
    <property type="entry name" value="ATP-DEPENDENT PERMEASE MDL1, MITOCHONDRIAL"/>
    <property type="match status" value="1"/>
</dbReference>
<evidence type="ECO:0000256" key="9">
    <source>
        <dbReference type="ARBA" id="ARBA00023136"/>
    </source>
</evidence>
<dbReference type="InterPro" id="IPR036640">
    <property type="entry name" value="ABC1_TM_sf"/>
</dbReference>
<dbReference type="SMART" id="SM00382">
    <property type="entry name" value="AAA"/>
    <property type="match status" value="1"/>
</dbReference>
<dbReference type="InterPro" id="IPR003593">
    <property type="entry name" value="AAA+_ATPase"/>
</dbReference>
<proteinExistence type="inferred from homology"/>
<dbReference type="Proteomes" id="UP001255601">
    <property type="component" value="Unassembled WGS sequence"/>
</dbReference>